<dbReference type="Proteomes" id="UP000679335">
    <property type="component" value="Chromosome"/>
</dbReference>
<sequence>MWDEDPRTAADTESIYLNAGEDVTIKFQLVDTANRASWPHEERAILQRYSDAPAAVLNVPTSPAAVAMKLSAWVDRRTPRDLYDLWAMSQAGMITADAIDVYRRWGQSGRPFESFVFSHPPTDSVWEDALGHQCRLRATPVEAIESVGRALDELRAIQGGYAPDHSPETAWLSRPQSRRSSVPVSGADLR</sequence>
<proteinExistence type="predicted"/>
<dbReference type="Pfam" id="PF08843">
    <property type="entry name" value="AbiEii"/>
    <property type="match status" value="1"/>
</dbReference>
<accession>A0ABX8GMC4</accession>
<keyword evidence="3" id="KW-1185">Reference proteome</keyword>
<feature type="compositionally biased region" description="Low complexity" evidence="1">
    <location>
        <begin position="173"/>
        <end position="190"/>
    </location>
</feature>
<organism evidence="2 3">
    <name type="scientific">Cellulomonas dongxiuzhuiae</name>
    <dbReference type="NCBI Taxonomy" id="2819979"/>
    <lineage>
        <taxon>Bacteria</taxon>
        <taxon>Bacillati</taxon>
        <taxon>Actinomycetota</taxon>
        <taxon>Actinomycetes</taxon>
        <taxon>Micrococcales</taxon>
        <taxon>Cellulomonadaceae</taxon>
        <taxon>Cellulomonas</taxon>
    </lineage>
</organism>
<gene>
    <name evidence="2" type="ORF">KKR89_01605</name>
</gene>
<dbReference type="InterPro" id="IPR014942">
    <property type="entry name" value="AbiEii"/>
</dbReference>
<dbReference type="EMBL" id="CP076023">
    <property type="protein sequence ID" value="QWC16399.1"/>
    <property type="molecule type" value="Genomic_DNA"/>
</dbReference>
<dbReference type="RefSeq" id="WP_208196961.1">
    <property type="nucleotide sequence ID" value="NZ_CP076023.1"/>
</dbReference>
<reference evidence="2 3" key="1">
    <citation type="submission" date="2021-05" db="EMBL/GenBank/DDBJ databases">
        <title>Novel species in genus Cellulomonas.</title>
        <authorList>
            <person name="Zhang G."/>
        </authorList>
    </citation>
    <scope>NUCLEOTIDE SEQUENCE [LARGE SCALE GENOMIC DNA]</scope>
    <source>
        <strain evidence="3">zg-ZUI157</strain>
    </source>
</reference>
<dbReference type="GO" id="GO:0016740">
    <property type="term" value="F:transferase activity"/>
    <property type="evidence" value="ECO:0007669"/>
    <property type="project" value="UniProtKB-KW"/>
</dbReference>
<feature type="region of interest" description="Disordered" evidence="1">
    <location>
        <begin position="161"/>
        <end position="190"/>
    </location>
</feature>
<evidence type="ECO:0000313" key="3">
    <source>
        <dbReference type="Proteomes" id="UP000679335"/>
    </source>
</evidence>
<name>A0ABX8GMC4_9CELL</name>
<evidence type="ECO:0000256" key="1">
    <source>
        <dbReference type="SAM" id="MobiDB-lite"/>
    </source>
</evidence>
<keyword evidence="2" id="KW-0808">Transferase</keyword>
<protein>
    <submittedName>
        <fullName evidence="2">Nucleotidyl transferase AbiEii/AbiGii toxin family protein</fullName>
    </submittedName>
</protein>
<evidence type="ECO:0000313" key="2">
    <source>
        <dbReference type="EMBL" id="QWC16399.1"/>
    </source>
</evidence>